<dbReference type="InterPro" id="IPR050090">
    <property type="entry name" value="Tyrosine_recombinase_XerCD"/>
</dbReference>
<keyword evidence="6" id="KW-1185">Reference proteome</keyword>
<dbReference type="RefSeq" id="WP_243510273.1">
    <property type="nucleotide sequence ID" value="NZ_CP094534.1"/>
</dbReference>
<organism evidence="5 6">
    <name type="scientific">Hymenobacter monticola</name>
    <dbReference type="NCBI Taxonomy" id="1705399"/>
    <lineage>
        <taxon>Bacteria</taxon>
        <taxon>Pseudomonadati</taxon>
        <taxon>Bacteroidota</taxon>
        <taxon>Cytophagia</taxon>
        <taxon>Cytophagales</taxon>
        <taxon>Hymenobacteraceae</taxon>
        <taxon>Hymenobacter</taxon>
    </lineage>
</organism>
<accession>A0ABY4AZ72</accession>
<comment type="similarity">
    <text evidence="1">Belongs to the 'phage' integrase family.</text>
</comment>
<protein>
    <submittedName>
        <fullName evidence="5">Site-specific integrase</fullName>
    </submittedName>
</protein>
<dbReference type="PANTHER" id="PTHR30349">
    <property type="entry name" value="PHAGE INTEGRASE-RELATED"/>
    <property type="match status" value="1"/>
</dbReference>
<gene>
    <name evidence="5" type="ORF">MTP16_13845</name>
</gene>
<keyword evidence="3" id="KW-0233">DNA recombination</keyword>
<evidence type="ECO:0000256" key="1">
    <source>
        <dbReference type="ARBA" id="ARBA00008857"/>
    </source>
</evidence>
<dbReference type="InterPro" id="IPR013762">
    <property type="entry name" value="Integrase-like_cat_sf"/>
</dbReference>
<evidence type="ECO:0000313" key="5">
    <source>
        <dbReference type="EMBL" id="UOE32213.1"/>
    </source>
</evidence>
<feature type="domain" description="Tyr recombinase" evidence="4">
    <location>
        <begin position="224"/>
        <end position="416"/>
    </location>
</feature>
<dbReference type="Pfam" id="PF13102">
    <property type="entry name" value="Phage_int_SAM_5"/>
    <property type="match status" value="1"/>
</dbReference>
<dbReference type="Proteomes" id="UP000831390">
    <property type="component" value="Chromosome"/>
</dbReference>
<keyword evidence="2" id="KW-0238">DNA-binding</keyword>
<dbReference type="Pfam" id="PF00589">
    <property type="entry name" value="Phage_integrase"/>
    <property type="match status" value="1"/>
</dbReference>
<dbReference type="InterPro" id="IPR025269">
    <property type="entry name" value="SAM-like_dom"/>
</dbReference>
<dbReference type="InterPro" id="IPR002104">
    <property type="entry name" value="Integrase_catalytic"/>
</dbReference>
<evidence type="ECO:0000259" key="4">
    <source>
        <dbReference type="PROSITE" id="PS51898"/>
    </source>
</evidence>
<dbReference type="InterPro" id="IPR011010">
    <property type="entry name" value="DNA_brk_join_enz"/>
</dbReference>
<dbReference type="PANTHER" id="PTHR30349:SF41">
    <property type="entry name" value="INTEGRASE_RECOMBINASE PROTEIN MJ0367-RELATED"/>
    <property type="match status" value="1"/>
</dbReference>
<dbReference type="InterPro" id="IPR010998">
    <property type="entry name" value="Integrase_recombinase_N"/>
</dbReference>
<proteinExistence type="inferred from homology"/>
<dbReference type="SUPFAM" id="SSF56349">
    <property type="entry name" value="DNA breaking-rejoining enzymes"/>
    <property type="match status" value="1"/>
</dbReference>
<dbReference type="PROSITE" id="PS51898">
    <property type="entry name" value="TYR_RECOMBINASE"/>
    <property type="match status" value="1"/>
</dbReference>
<evidence type="ECO:0000256" key="2">
    <source>
        <dbReference type="ARBA" id="ARBA00023125"/>
    </source>
</evidence>
<evidence type="ECO:0000256" key="3">
    <source>
        <dbReference type="ARBA" id="ARBA00023172"/>
    </source>
</evidence>
<dbReference type="EMBL" id="CP094534">
    <property type="protein sequence ID" value="UOE32213.1"/>
    <property type="molecule type" value="Genomic_DNA"/>
</dbReference>
<evidence type="ECO:0000313" key="6">
    <source>
        <dbReference type="Proteomes" id="UP000831390"/>
    </source>
</evidence>
<sequence>MKTKTTAASLQLRNPNGKLSTLTVEYRDPESKFKRISTGVKVVNTKSAKGEYMYFDGETIKANGSPDPKTDTQTARELLADTNAVIDALERKLKRWPLVSELTAALATQAAPKPDTLTVVAAIENYMQHEGHDWAPSTIKSHRTLINCIKHYEATNNKELIAASITVEDVKAFQVWLRETQDYENSTLGRRVTILKKVLRHVGMSQPLALNTDQIKPLHTLAEKKPFTLSFADIKAILALDLPTGGYLERTRDLLILQTMTGLRWSDIERLQASHITSQGVLIAATKTTKYVAAPLLEPGRGVINKYTTETGSLELPRRSNQKQNKYLKELAQMVPSLDRPVTVIIDKGARTKEETVQAWEAVSTHTARRSLITCALDLGLPIHVVKSWSGHSSMSAFLRYVNPHNILQESADKFNTAFLAKIS</sequence>
<reference evidence="5 6" key="1">
    <citation type="submission" date="2022-03" db="EMBL/GenBank/DDBJ databases">
        <title>Hymenobactersp. isolated from the air.</title>
        <authorList>
            <person name="Won M."/>
            <person name="Kwon S.-W."/>
        </authorList>
    </citation>
    <scope>NUCLEOTIDE SEQUENCE [LARGE SCALE GENOMIC DNA]</scope>
    <source>
        <strain evidence="5 6">KACC 22596</strain>
    </source>
</reference>
<dbReference type="Gene3D" id="1.10.443.10">
    <property type="entry name" value="Intergrase catalytic core"/>
    <property type="match status" value="1"/>
</dbReference>
<dbReference type="Gene3D" id="1.10.150.130">
    <property type="match status" value="1"/>
</dbReference>
<name>A0ABY4AZ72_9BACT</name>